<protein>
    <submittedName>
        <fullName evidence="10">Glucan phosphoethanolaminetransferase (Alkaline phosphatase superfamily)</fullName>
    </submittedName>
</protein>
<keyword evidence="5 8" id="KW-1133">Transmembrane helix</keyword>
<dbReference type="InterPro" id="IPR000917">
    <property type="entry name" value="Sulfatase_N"/>
</dbReference>
<feature type="transmembrane region" description="Helical" evidence="8">
    <location>
        <begin position="74"/>
        <end position="95"/>
    </location>
</feature>
<accession>A0A4R1FW13</accession>
<dbReference type="InterPro" id="IPR040423">
    <property type="entry name" value="PEA_transferase"/>
</dbReference>
<reference evidence="10 11" key="1">
    <citation type="submission" date="2019-03" db="EMBL/GenBank/DDBJ databases">
        <title>Genomic Encyclopedia of Type Strains, Phase IV (KMG-IV): sequencing the most valuable type-strain genomes for metagenomic binning, comparative biology and taxonomic classification.</title>
        <authorList>
            <person name="Goeker M."/>
        </authorList>
    </citation>
    <scope>NUCLEOTIDE SEQUENCE [LARGE SCALE GENOMIC DNA]</scope>
    <source>
        <strain evidence="10 11">DSM 15534</strain>
    </source>
</reference>
<dbReference type="Gene3D" id="3.40.720.10">
    <property type="entry name" value="Alkaline Phosphatase, subunit A"/>
    <property type="match status" value="1"/>
</dbReference>
<keyword evidence="11" id="KW-1185">Reference proteome</keyword>
<dbReference type="GO" id="GO:0009244">
    <property type="term" value="P:lipopolysaccharide core region biosynthetic process"/>
    <property type="evidence" value="ECO:0007669"/>
    <property type="project" value="TreeGrafter"/>
</dbReference>
<dbReference type="CDD" id="cd16017">
    <property type="entry name" value="LptA"/>
    <property type="match status" value="1"/>
</dbReference>
<dbReference type="PANTHER" id="PTHR30443:SF4">
    <property type="entry name" value="PHOSPHOETHANOLAMINE TRANSFERASE OPGE-RELATED"/>
    <property type="match status" value="1"/>
</dbReference>
<dbReference type="Proteomes" id="UP000294702">
    <property type="component" value="Unassembled WGS sequence"/>
</dbReference>
<sequence>MGSGFYPEPTLMQITSMAILISVLNRSTKLFYFLLLPFILINVLYTPIGLVFGPPSYQYVASVFATDLQESKEFFAQIPIKNYLFSISIIVALGLYRFFSLKSPFHFYNKPFFLAMVILIILWQQAPLRFIQESYQAIHKVIDELRQLNQLKITSQWGKSTLKTGGYDDYILVIGESARKDYHHAYGYPIENTPFMSQAKGILIDGLTAGGTNTIASLKLMLTKPDKINHEGNYALNLIDLVKSAGIQTYWLSNHGYLGQFDTPISALANQSDYRFFLKSGDAFSQNTSDFLLLEKFQQLMQDNSQHKRFIVLHLYGSHPISCDRLTDYPKIFAEQDIEAKYFNINCYISSINKTDEILQQIYKILQKNKQKSHRTFSMIYFADHGLAHDIQENNISIHNSSGKSKRHYDVPLFKIASDDKQRQIYQSMKSGLNFTEALANWIGIINPQVDPRFNLFDNQNDPSDYGLQQQIQQIDKPDDPAIVIPLKQ</sequence>
<name>A0A4R1FW13_9PAST</name>
<keyword evidence="3 10" id="KW-0808">Transferase</keyword>
<evidence type="ECO:0000256" key="7">
    <source>
        <dbReference type="ARBA" id="ARBA00038481"/>
    </source>
</evidence>
<dbReference type="InterPro" id="IPR017850">
    <property type="entry name" value="Alkaline_phosphatase_core_sf"/>
</dbReference>
<comment type="subcellular location">
    <subcellularLocation>
        <location evidence="1">Cell membrane</location>
        <topology evidence="1">Multi-pass membrane protein</topology>
    </subcellularLocation>
</comment>
<evidence type="ECO:0000259" key="9">
    <source>
        <dbReference type="Pfam" id="PF00884"/>
    </source>
</evidence>
<comment type="similarity">
    <text evidence="7">Belongs to the phosphoethanolamine transferase family.</text>
</comment>
<keyword evidence="4 8" id="KW-0812">Transmembrane</keyword>
<evidence type="ECO:0000256" key="4">
    <source>
        <dbReference type="ARBA" id="ARBA00022692"/>
    </source>
</evidence>
<evidence type="ECO:0000256" key="2">
    <source>
        <dbReference type="ARBA" id="ARBA00022475"/>
    </source>
</evidence>
<dbReference type="AlphaFoldDB" id="A0A4R1FW13"/>
<keyword evidence="6 8" id="KW-0472">Membrane</keyword>
<proteinExistence type="inferred from homology"/>
<evidence type="ECO:0000313" key="11">
    <source>
        <dbReference type="Proteomes" id="UP000294702"/>
    </source>
</evidence>
<evidence type="ECO:0000256" key="8">
    <source>
        <dbReference type="SAM" id="Phobius"/>
    </source>
</evidence>
<evidence type="ECO:0000256" key="6">
    <source>
        <dbReference type="ARBA" id="ARBA00023136"/>
    </source>
</evidence>
<dbReference type="EMBL" id="SMFT01000003">
    <property type="protein sequence ID" value="TCJ97979.1"/>
    <property type="molecule type" value="Genomic_DNA"/>
</dbReference>
<evidence type="ECO:0000313" key="10">
    <source>
        <dbReference type="EMBL" id="TCJ97979.1"/>
    </source>
</evidence>
<dbReference type="SUPFAM" id="SSF53649">
    <property type="entry name" value="Alkaline phosphatase-like"/>
    <property type="match status" value="1"/>
</dbReference>
<feature type="transmembrane region" description="Helical" evidence="8">
    <location>
        <begin position="6"/>
        <end position="24"/>
    </location>
</feature>
<evidence type="ECO:0000256" key="3">
    <source>
        <dbReference type="ARBA" id="ARBA00022679"/>
    </source>
</evidence>
<organism evidence="10 11">
    <name type="scientific">Volucribacter psittacicida</name>
    <dbReference type="NCBI Taxonomy" id="203482"/>
    <lineage>
        <taxon>Bacteria</taxon>
        <taxon>Pseudomonadati</taxon>
        <taxon>Pseudomonadota</taxon>
        <taxon>Gammaproteobacteria</taxon>
        <taxon>Pasteurellales</taxon>
        <taxon>Pasteurellaceae</taxon>
        <taxon>Volucribacter</taxon>
    </lineage>
</organism>
<evidence type="ECO:0000256" key="5">
    <source>
        <dbReference type="ARBA" id="ARBA00022989"/>
    </source>
</evidence>
<gene>
    <name evidence="10" type="ORF">EV694_1577</name>
</gene>
<dbReference type="GO" id="GO:0005886">
    <property type="term" value="C:plasma membrane"/>
    <property type="evidence" value="ECO:0007669"/>
    <property type="project" value="UniProtKB-SubCell"/>
</dbReference>
<dbReference type="InterPro" id="IPR058130">
    <property type="entry name" value="PEA_transf_C"/>
</dbReference>
<dbReference type="GO" id="GO:0016776">
    <property type="term" value="F:phosphotransferase activity, phosphate group as acceptor"/>
    <property type="evidence" value="ECO:0007669"/>
    <property type="project" value="TreeGrafter"/>
</dbReference>
<feature type="transmembrane region" description="Helical" evidence="8">
    <location>
        <begin position="107"/>
        <end position="126"/>
    </location>
</feature>
<feature type="domain" description="Sulfatase N-terminal" evidence="9">
    <location>
        <begin position="169"/>
        <end position="445"/>
    </location>
</feature>
<keyword evidence="2" id="KW-1003">Cell membrane</keyword>
<dbReference type="Pfam" id="PF00884">
    <property type="entry name" value="Sulfatase"/>
    <property type="match status" value="1"/>
</dbReference>
<dbReference type="PANTHER" id="PTHR30443">
    <property type="entry name" value="INNER MEMBRANE PROTEIN"/>
    <property type="match status" value="1"/>
</dbReference>
<feature type="transmembrane region" description="Helical" evidence="8">
    <location>
        <begin position="31"/>
        <end position="54"/>
    </location>
</feature>
<comment type="caution">
    <text evidence="10">The sequence shown here is derived from an EMBL/GenBank/DDBJ whole genome shotgun (WGS) entry which is preliminary data.</text>
</comment>
<evidence type="ECO:0000256" key="1">
    <source>
        <dbReference type="ARBA" id="ARBA00004651"/>
    </source>
</evidence>